<reference evidence="2 3" key="1">
    <citation type="submission" date="2022-12" db="EMBL/GenBank/DDBJ databases">
        <title>Chromosome-level genome of Tegillarca granosa.</title>
        <authorList>
            <person name="Kim J."/>
        </authorList>
    </citation>
    <scope>NUCLEOTIDE SEQUENCE [LARGE SCALE GENOMIC DNA]</scope>
    <source>
        <strain evidence="2">Teg-2019</strain>
        <tissue evidence="2">Adductor muscle</tissue>
    </source>
</reference>
<dbReference type="PANTHER" id="PTHR11505">
    <property type="entry name" value="L1 TRANSPOSABLE ELEMENT-RELATED"/>
    <property type="match status" value="1"/>
</dbReference>
<gene>
    <name evidence="2" type="ORF">KUTeg_020065</name>
</gene>
<feature type="region of interest" description="Disordered" evidence="1">
    <location>
        <begin position="201"/>
        <end position="244"/>
    </location>
</feature>
<comment type="caution">
    <text evidence="2">The sequence shown here is derived from an EMBL/GenBank/DDBJ whole genome shotgun (WGS) entry which is preliminary data.</text>
</comment>
<protein>
    <submittedName>
        <fullName evidence="2">Uncharacterized protein</fullName>
    </submittedName>
</protein>
<dbReference type="EMBL" id="JARBDR010000918">
    <property type="protein sequence ID" value="KAJ8301078.1"/>
    <property type="molecule type" value="Genomic_DNA"/>
</dbReference>
<dbReference type="Proteomes" id="UP001217089">
    <property type="component" value="Unassembled WGS sequence"/>
</dbReference>
<name>A0ABQ9ECU3_TEGGR</name>
<proteinExistence type="predicted"/>
<dbReference type="InterPro" id="IPR004244">
    <property type="entry name" value="Transposase_22"/>
</dbReference>
<evidence type="ECO:0000313" key="2">
    <source>
        <dbReference type="EMBL" id="KAJ8301078.1"/>
    </source>
</evidence>
<evidence type="ECO:0000256" key="1">
    <source>
        <dbReference type="SAM" id="MobiDB-lite"/>
    </source>
</evidence>
<feature type="compositionally biased region" description="Polar residues" evidence="1">
    <location>
        <begin position="229"/>
        <end position="242"/>
    </location>
</feature>
<evidence type="ECO:0000313" key="3">
    <source>
        <dbReference type="Proteomes" id="UP001217089"/>
    </source>
</evidence>
<organism evidence="2 3">
    <name type="scientific">Tegillarca granosa</name>
    <name type="common">Malaysian cockle</name>
    <name type="synonym">Anadara granosa</name>
    <dbReference type="NCBI Taxonomy" id="220873"/>
    <lineage>
        <taxon>Eukaryota</taxon>
        <taxon>Metazoa</taxon>
        <taxon>Spiralia</taxon>
        <taxon>Lophotrochozoa</taxon>
        <taxon>Mollusca</taxon>
        <taxon>Bivalvia</taxon>
        <taxon>Autobranchia</taxon>
        <taxon>Pteriomorphia</taxon>
        <taxon>Arcoida</taxon>
        <taxon>Arcoidea</taxon>
        <taxon>Arcidae</taxon>
        <taxon>Tegillarca</taxon>
    </lineage>
</organism>
<sequence length="300" mass="34270">MFKAELDQLEQYSGRNAIRIAGIKENSEESTNNIVLDIAKRAKLDITFNDLDRSHRVGQVKQGTQRQIIAKFTNYRAKLKLMKARKYFRKSGDTVLKSVYINEDLTKARSKLYNAAREYVKNKHCNKCWTWDGKVFVTDRNDRKFRIDSIRDLLQFSATSLTPRYNQTPTTSSTLSYADALSATSKMTTSDIQMPPLNLISTKKNDSARRKPSATVSSADTDKRVSGRQYFQRSPSQSTYGQQPFRGFKQFSTIRIPTVDRHMTSAICVDGPATGGETVENLEQTRHLQTRNKDINDNKK</sequence>
<dbReference type="Gene3D" id="3.30.70.1820">
    <property type="entry name" value="L1 transposable element, RRM domain"/>
    <property type="match status" value="1"/>
</dbReference>
<keyword evidence="3" id="KW-1185">Reference proteome</keyword>
<accession>A0ABQ9ECU3</accession>